<dbReference type="AlphaFoldDB" id="A0A2T4Z478"/>
<dbReference type="Gene3D" id="3.40.50.720">
    <property type="entry name" value="NAD(P)-binding Rossmann-like Domain"/>
    <property type="match status" value="1"/>
</dbReference>
<dbReference type="FunFam" id="3.30.360.10:FF:000014">
    <property type="entry name" value="N-acetyl-gamma-glutamyl-phosphate reductase"/>
    <property type="match status" value="1"/>
</dbReference>
<dbReference type="OrthoDB" id="9801289at2"/>
<comment type="caution">
    <text evidence="10">The sequence shown here is derived from an EMBL/GenBank/DDBJ whole genome shotgun (WGS) entry which is preliminary data.</text>
</comment>
<evidence type="ECO:0000256" key="5">
    <source>
        <dbReference type="ARBA" id="ARBA00023002"/>
    </source>
</evidence>
<comment type="catalytic activity">
    <reaction evidence="6 7">
        <text>N-acetyl-L-glutamate 5-semialdehyde + phosphate + NADP(+) = N-acetyl-L-glutamyl 5-phosphate + NADPH + H(+)</text>
        <dbReference type="Rhea" id="RHEA:21588"/>
        <dbReference type="ChEBI" id="CHEBI:15378"/>
        <dbReference type="ChEBI" id="CHEBI:29123"/>
        <dbReference type="ChEBI" id="CHEBI:43474"/>
        <dbReference type="ChEBI" id="CHEBI:57783"/>
        <dbReference type="ChEBI" id="CHEBI:57936"/>
        <dbReference type="ChEBI" id="CHEBI:58349"/>
        <dbReference type="EC" id="1.2.1.38"/>
    </reaction>
</comment>
<dbReference type="HAMAP" id="MF_00150">
    <property type="entry name" value="ArgC_type1"/>
    <property type="match status" value="1"/>
</dbReference>
<sequence length="344" mass="37664">MNVAVVGATGYGSGELVRILNRHPHVTIRSLVSSSQAGERLVAVFPHLAHLDQTLEEWDADRLAEQVDAVFFAAPAGVSSRQMPPLVERGVVAIDLAGDFRLEPEEYQQWYGKEAPAATWLERAQYGLSEWNAAAIAEADIIANPGCYPTAALLALLPLVQAGALDQSSIMVDGKSGISGAGRGLKLSSLYSEVEGNVFPYKAGVHQHTPEMERFLQMWGTGDDWRVLFTPQIVPMSRGILITAYSRLRAGWTAQDLRDRWRAAYEEAPFVRLLEEGRWPRTKEVQGSNYCDLQLHVDDRTGYVVVAAAIDNLVKGAAGQAVQNLNIRMGWPETAGLVADPLFP</sequence>
<dbReference type="GO" id="GO:0003942">
    <property type="term" value="F:N-acetyl-gamma-glutamyl-phosphate reductase activity"/>
    <property type="evidence" value="ECO:0007669"/>
    <property type="project" value="UniProtKB-UniRule"/>
</dbReference>
<dbReference type="InterPro" id="IPR000534">
    <property type="entry name" value="Semialdehyde_DH_NAD-bd"/>
</dbReference>
<dbReference type="EC" id="1.2.1.38" evidence="7"/>
<dbReference type="PANTHER" id="PTHR32338">
    <property type="entry name" value="N-ACETYL-GAMMA-GLUTAMYL-PHOSPHATE REDUCTASE, CHLOROPLASTIC-RELATED-RELATED"/>
    <property type="match status" value="1"/>
</dbReference>
<name>A0A2T4Z478_9BACL</name>
<dbReference type="InterPro" id="IPR000706">
    <property type="entry name" value="AGPR_type-1"/>
</dbReference>
<dbReference type="InterPro" id="IPR036291">
    <property type="entry name" value="NAD(P)-bd_dom_sf"/>
</dbReference>
<dbReference type="SMART" id="SM00859">
    <property type="entry name" value="Semialdhyde_dh"/>
    <property type="match status" value="1"/>
</dbReference>
<dbReference type="Gene3D" id="3.30.360.10">
    <property type="entry name" value="Dihydrodipicolinate Reductase, domain 2"/>
    <property type="match status" value="1"/>
</dbReference>
<keyword evidence="3 7" id="KW-0028">Amino-acid biosynthesis</keyword>
<feature type="active site" evidence="7 8">
    <location>
        <position position="147"/>
    </location>
</feature>
<accession>A0A2T4Z478</accession>
<keyword evidence="5 7" id="KW-0560">Oxidoreductase</keyword>
<evidence type="ECO:0000313" key="10">
    <source>
        <dbReference type="EMBL" id="PTM56687.1"/>
    </source>
</evidence>
<dbReference type="EMBL" id="PZZP01000002">
    <property type="protein sequence ID" value="PTM56687.1"/>
    <property type="molecule type" value="Genomic_DNA"/>
</dbReference>
<feature type="domain" description="Semialdehyde dehydrogenase NAD-binding" evidence="9">
    <location>
        <begin position="2"/>
        <end position="139"/>
    </location>
</feature>
<dbReference type="InterPro" id="IPR050085">
    <property type="entry name" value="AGPR"/>
</dbReference>
<organism evidence="10 11">
    <name type="scientific">Desmospora activa DSM 45169</name>
    <dbReference type="NCBI Taxonomy" id="1121389"/>
    <lineage>
        <taxon>Bacteria</taxon>
        <taxon>Bacillati</taxon>
        <taxon>Bacillota</taxon>
        <taxon>Bacilli</taxon>
        <taxon>Bacillales</taxon>
        <taxon>Thermoactinomycetaceae</taxon>
        <taxon>Desmospora</taxon>
    </lineage>
</organism>
<dbReference type="InterPro" id="IPR023013">
    <property type="entry name" value="AGPR_AS"/>
</dbReference>
<evidence type="ECO:0000256" key="2">
    <source>
        <dbReference type="ARBA" id="ARBA00022571"/>
    </source>
</evidence>
<evidence type="ECO:0000256" key="6">
    <source>
        <dbReference type="ARBA" id="ARBA00050557"/>
    </source>
</evidence>
<dbReference type="PANTHER" id="PTHR32338:SF10">
    <property type="entry name" value="N-ACETYL-GAMMA-GLUTAMYL-PHOSPHATE REDUCTASE, CHLOROPLASTIC-RELATED"/>
    <property type="match status" value="1"/>
</dbReference>
<dbReference type="SUPFAM" id="SSF51735">
    <property type="entry name" value="NAD(P)-binding Rossmann-fold domains"/>
    <property type="match status" value="1"/>
</dbReference>
<keyword evidence="4 7" id="KW-0521">NADP</keyword>
<proteinExistence type="inferred from homology"/>
<dbReference type="GO" id="GO:0051287">
    <property type="term" value="F:NAD binding"/>
    <property type="evidence" value="ECO:0007669"/>
    <property type="project" value="InterPro"/>
</dbReference>
<dbReference type="PROSITE" id="PS01224">
    <property type="entry name" value="ARGC"/>
    <property type="match status" value="1"/>
</dbReference>
<dbReference type="CDD" id="cd23934">
    <property type="entry name" value="AGPR_1_C"/>
    <property type="match status" value="1"/>
</dbReference>
<evidence type="ECO:0000256" key="3">
    <source>
        <dbReference type="ARBA" id="ARBA00022605"/>
    </source>
</evidence>
<dbReference type="UniPathway" id="UPA00068">
    <property type="reaction ID" value="UER00108"/>
</dbReference>
<comment type="subcellular location">
    <subcellularLocation>
        <location evidence="7">Cytoplasm</location>
    </subcellularLocation>
</comment>
<evidence type="ECO:0000313" key="11">
    <source>
        <dbReference type="Proteomes" id="UP000241639"/>
    </source>
</evidence>
<gene>
    <name evidence="7" type="primary">argC</name>
    <name evidence="10" type="ORF">C8J48_3012</name>
</gene>
<dbReference type="InterPro" id="IPR058924">
    <property type="entry name" value="AGPR_dimerisation_dom"/>
</dbReference>
<comment type="similarity">
    <text evidence="7">Belongs to the NAGSA dehydrogenase family. Type 1 subfamily.</text>
</comment>
<evidence type="ECO:0000256" key="8">
    <source>
        <dbReference type="PROSITE-ProRule" id="PRU10010"/>
    </source>
</evidence>
<dbReference type="GO" id="GO:0006526">
    <property type="term" value="P:L-arginine biosynthetic process"/>
    <property type="evidence" value="ECO:0007669"/>
    <property type="project" value="UniProtKB-UniRule"/>
</dbReference>
<dbReference type="SUPFAM" id="SSF55347">
    <property type="entry name" value="Glyceraldehyde-3-phosphate dehydrogenase-like, C-terminal domain"/>
    <property type="match status" value="1"/>
</dbReference>
<dbReference type="Proteomes" id="UP000241639">
    <property type="component" value="Unassembled WGS sequence"/>
</dbReference>
<evidence type="ECO:0000256" key="1">
    <source>
        <dbReference type="ARBA" id="ARBA00004862"/>
    </source>
</evidence>
<dbReference type="GO" id="GO:0005737">
    <property type="term" value="C:cytoplasm"/>
    <property type="evidence" value="ECO:0007669"/>
    <property type="project" value="UniProtKB-SubCell"/>
</dbReference>
<evidence type="ECO:0000259" key="9">
    <source>
        <dbReference type="SMART" id="SM00859"/>
    </source>
</evidence>
<dbReference type="GO" id="GO:0070401">
    <property type="term" value="F:NADP+ binding"/>
    <property type="evidence" value="ECO:0007669"/>
    <property type="project" value="InterPro"/>
</dbReference>
<dbReference type="NCBIfam" id="TIGR01850">
    <property type="entry name" value="argC"/>
    <property type="match status" value="1"/>
</dbReference>
<evidence type="ECO:0000256" key="7">
    <source>
        <dbReference type="HAMAP-Rule" id="MF_00150"/>
    </source>
</evidence>
<keyword evidence="11" id="KW-1185">Reference proteome</keyword>
<comment type="function">
    <text evidence="7">Catalyzes the NADPH-dependent reduction of N-acetyl-5-glutamyl phosphate to yield N-acetyl-L-glutamate 5-semialdehyde.</text>
</comment>
<keyword evidence="7" id="KW-0963">Cytoplasm</keyword>
<reference evidence="10 11" key="1">
    <citation type="submission" date="2018-04" db="EMBL/GenBank/DDBJ databases">
        <title>Genomic Encyclopedia of Archaeal and Bacterial Type Strains, Phase II (KMG-II): from individual species to whole genera.</title>
        <authorList>
            <person name="Goeker M."/>
        </authorList>
    </citation>
    <scope>NUCLEOTIDE SEQUENCE [LARGE SCALE GENOMIC DNA]</scope>
    <source>
        <strain evidence="10 11">DSM 45169</strain>
    </source>
</reference>
<keyword evidence="2 7" id="KW-0055">Arginine biosynthesis</keyword>
<dbReference type="Pfam" id="PF22698">
    <property type="entry name" value="Semialdhyde_dhC_1"/>
    <property type="match status" value="1"/>
</dbReference>
<dbReference type="RefSeq" id="WP_107727997.1">
    <property type="nucleotide sequence ID" value="NZ_PZZP01000002.1"/>
</dbReference>
<evidence type="ECO:0000256" key="4">
    <source>
        <dbReference type="ARBA" id="ARBA00022857"/>
    </source>
</evidence>
<protein>
    <recommendedName>
        <fullName evidence="7">N-acetyl-gamma-glutamyl-phosphate reductase</fullName>
        <shortName evidence="7">AGPR</shortName>
        <ecNumber evidence="7">1.2.1.38</ecNumber>
    </recommendedName>
    <alternativeName>
        <fullName evidence="7">N-acetyl-glutamate semialdehyde dehydrogenase</fullName>
        <shortName evidence="7">NAGSA dehydrogenase</shortName>
    </alternativeName>
</protein>
<comment type="pathway">
    <text evidence="1 7">Amino-acid biosynthesis; L-arginine biosynthesis; N(2)-acetyl-L-ornithine from L-glutamate: step 3/4.</text>
</comment>
<dbReference type="CDD" id="cd17895">
    <property type="entry name" value="AGPR_1_N"/>
    <property type="match status" value="1"/>
</dbReference>
<dbReference type="Pfam" id="PF01118">
    <property type="entry name" value="Semialdhyde_dh"/>
    <property type="match status" value="1"/>
</dbReference>